<comment type="caution">
    <text evidence="1">The sequence shown here is derived from an EMBL/GenBank/DDBJ whole genome shotgun (WGS) entry which is preliminary data.</text>
</comment>
<dbReference type="OrthoDB" id="685237at2759"/>
<evidence type="ECO:0008006" key="3">
    <source>
        <dbReference type="Google" id="ProtNLM"/>
    </source>
</evidence>
<dbReference type="STRING" id="56857.A0A200QB19"/>
<reference evidence="1 2" key="1">
    <citation type="journal article" date="2017" name="Mol. Plant">
        <title>The Genome of Medicinal Plant Macleaya cordata Provides New Insights into Benzylisoquinoline Alkaloids Metabolism.</title>
        <authorList>
            <person name="Liu X."/>
            <person name="Liu Y."/>
            <person name="Huang P."/>
            <person name="Ma Y."/>
            <person name="Qing Z."/>
            <person name="Tang Q."/>
            <person name="Cao H."/>
            <person name="Cheng P."/>
            <person name="Zheng Y."/>
            <person name="Yuan Z."/>
            <person name="Zhou Y."/>
            <person name="Liu J."/>
            <person name="Tang Z."/>
            <person name="Zhuo Y."/>
            <person name="Zhang Y."/>
            <person name="Yu L."/>
            <person name="Huang J."/>
            <person name="Yang P."/>
            <person name="Peng Q."/>
            <person name="Zhang J."/>
            <person name="Jiang W."/>
            <person name="Zhang Z."/>
            <person name="Lin K."/>
            <person name="Ro D.K."/>
            <person name="Chen X."/>
            <person name="Xiong X."/>
            <person name="Shang Y."/>
            <person name="Huang S."/>
            <person name="Zeng J."/>
        </authorList>
    </citation>
    <scope>NUCLEOTIDE SEQUENCE [LARGE SCALE GENOMIC DNA]</scope>
    <source>
        <strain evidence="2">cv. BLH2017</strain>
        <tissue evidence="1">Root</tissue>
    </source>
</reference>
<proteinExistence type="predicted"/>
<gene>
    <name evidence="1" type="ORF">BVC80_1827g15</name>
</gene>
<sequence>MKLIWCPETASKSYIDTVRSCKIVQGSSVAELISAMAGGWKPQLIVETWCHGGVISTSIGLSVASRHTSGRHVCIVPDERSRLEYSEAMQSVEGIAVPEIIVGEAEEVMNGLVGVDFIVVDCRRKDFAKILRSAKLSHRGAVLICKNVNKRSTNLGFRWRSVLNCGARVVRTVYLPVGKGLDIAHVAITNGGNNLNLSKAITSRWIRHIDQKSGEEHVFRR</sequence>
<name>A0A200QB19_MACCD</name>
<dbReference type="Proteomes" id="UP000195402">
    <property type="component" value="Unassembled WGS sequence"/>
</dbReference>
<dbReference type="InterPro" id="IPR009902">
    <property type="entry name" value="DUF1442"/>
</dbReference>
<accession>A0A200QB19</accession>
<dbReference type="EMBL" id="MVGT01002446">
    <property type="protein sequence ID" value="OVA07661.1"/>
    <property type="molecule type" value="Genomic_DNA"/>
</dbReference>
<dbReference type="InParanoid" id="A0A200QB19"/>
<dbReference type="OMA" id="NANCISR"/>
<dbReference type="InterPro" id="IPR029063">
    <property type="entry name" value="SAM-dependent_MTases_sf"/>
</dbReference>
<dbReference type="AlphaFoldDB" id="A0A200QB19"/>
<dbReference type="Gene3D" id="3.40.50.150">
    <property type="entry name" value="Vaccinia Virus protein VP39"/>
    <property type="match status" value="1"/>
</dbReference>
<evidence type="ECO:0000313" key="1">
    <source>
        <dbReference type="EMBL" id="OVA07661.1"/>
    </source>
</evidence>
<evidence type="ECO:0000313" key="2">
    <source>
        <dbReference type="Proteomes" id="UP000195402"/>
    </source>
</evidence>
<dbReference type="PANTHER" id="PTHR33593">
    <property type="entry name" value="DUF1442 FAMILY PROTEIN"/>
    <property type="match status" value="1"/>
</dbReference>
<dbReference type="PANTHER" id="PTHR33593:SF2">
    <property type="entry name" value="ANKYRIN REPEAT_KH DOMAIN PROTEIN (DUF1442)"/>
    <property type="match status" value="1"/>
</dbReference>
<organism evidence="1 2">
    <name type="scientific">Macleaya cordata</name>
    <name type="common">Five-seeded plume-poppy</name>
    <name type="synonym">Bocconia cordata</name>
    <dbReference type="NCBI Taxonomy" id="56857"/>
    <lineage>
        <taxon>Eukaryota</taxon>
        <taxon>Viridiplantae</taxon>
        <taxon>Streptophyta</taxon>
        <taxon>Embryophyta</taxon>
        <taxon>Tracheophyta</taxon>
        <taxon>Spermatophyta</taxon>
        <taxon>Magnoliopsida</taxon>
        <taxon>Ranunculales</taxon>
        <taxon>Papaveraceae</taxon>
        <taxon>Papaveroideae</taxon>
        <taxon>Macleaya</taxon>
    </lineage>
</organism>
<dbReference type="Pfam" id="PF07279">
    <property type="entry name" value="DUF1442"/>
    <property type="match status" value="1"/>
</dbReference>
<protein>
    <recommendedName>
        <fullName evidence="3">O-methyltransferase</fullName>
    </recommendedName>
</protein>
<keyword evidence="2" id="KW-1185">Reference proteome</keyword>